<dbReference type="AlphaFoldDB" id="A0A2A9ME13"/>
<name>A0A2A9ME13_BESBE</name>
<dbReference type="OrthoDB" id="333925at2759"/>
<feature type="chain" id="PRO_5012111800" evidence="3">
    <location>
        <begin position="25"/>
        <end position="683"/>
    </location>
</feature>
<evidence type="ECO:0000313" key="5">
    <source>
        <dbReference type="Proteomes" id="UP000224006"/>
    </source>
</evidence>
<evidence type="ECO:0000256" key="2">
    <source>
        <dbReference type="SAM" id="Phobius"/>
    </source>
</evidence>
<dbReference type="Proteomes" id="UP000224006">
    <property type="component" value="Chromosome VII"/>
</dbReference>
<evidence type="ECO:0000256" key="3">
    <source>
        <dbReference type="SAM" id="SignalP"/>
    </source>
</evidence>
<dbReference type="KEGG" id="bbes:BESB_080830"/>
<feature type="transmembrane region" description="Helical" evidence="2">
    <location>
        <begin position="530"/>
        <end position="548"/>
    </location>
</feature>
<feature type="compositionally biased region" description="Basic and acidic residues" evidence="1">
    <location>
        <begin position="665"/>
        <end position="674"/>
    </location>
</feature>
<feature type="transmembrane region" description="Helical" evidence="2">
    <location>
        <begin position="497"/>
        <end position="524"/>
    </location>
</feature>
<keyword evidence="2" id="KW-0812">Transmembrane</keyword>
<dbReference type="GeneID" id="40313010"/>
<sequence>MVGRSFSSFFLLLLGLGVPRGAVAVRWSAGARRSGATDSQPLPLQPVEGSDASLAGRGLSGRPLRFFAGPTAPGAVSNAGAAFGVVPPGVPLPGQDAALLAAGLLARRSGAPLALGATTAIAPALPSPPLQPASYAPALASVSPAAVPSPAVSGPRVLTTPTAARRSPPAVGLLSLAANVEPAAGAVDPLSTLPAAAPSPAADAPAGVANSGVGFPAPVQAVVAVPPALAVQVMGSAAPALPAAPPAPATLSPVSAVGAPAVHPIVGAPAVHPIVGAPAPLGVAAPAAQAPEAASAASSGGVGSASLAPAESVAPSGGVVGGAAVPVGAPMAPATAGAQGGAGLPSTHAQFPPAVGAPAPSAPLAGAAPPARVQSAGAASTAARAAADPALLGGATAAGTSHAQEHTEGKGDGGGKPPADQYLSARAATAVTPIDGAAVPPRPTLDGLESEETCFNRCSCVPVVVGCFLAFFTCGICVLVAAVFMSRVFSKGFFSAMFFRGGGFAILLAAVLGAVVGGLVGGLVRGCWPGGLYFGGGLMAFSVSIVLLGKRGAGVGAIGGLCTGGSIGGLISPGALPISLGCLVGVLMGIVIGFAPIFRELKMNSRYIRYGLESRQQSAAFGAGPNASRSESFATRNRIPYRMFSTPLKGASLRSSGSIGSGSDPESRRADSLPERNATNAQL</sequence>
<feature type="signal peptide" evidence="3">
    <location>
        <begin position="1"/>
        <end position="24"/>
    </location>
</feature>
<evidence type="ECO:0000313" key="4">
    <source>
        <dbReference type="EMBL" id="PFH33867.1"/>
    </source>
</evidence>
<proteinExistence type="predicted"/>
<organism evidence="4 5">
    <name type="scientific">Besnoitia besnoiti</name>
    <name type="common">Apicomplexan protozoan</name>
    <dbReference type="NCBI Taxonomy" id="94643"/>
    <lineage>
        <taxon>Eukaryota</taxon>
        <taxon>Sar</taxon>
        <taxon>Alveolata</taxon>
        <taxon>Apicomplexa</taxon>
        <taxon>Conoidasida</taxon>
        <taxon>Coccidia</taxon>
        <taxon>Eucoccidiorida</taxon>
        <taxon>Eimeriorina</taxon>
        <taxon>Sarcocystidae</taxon>
        <taxon>Besnoitia</taxon>
    </lineage>
</organism>
<feature type="region of interest" description="Disordered" evidence="1">
    <location>
        <begin position="396"/>
        <end position="419"/>
    </location>
</feature>
<feature type="compositionally biased region" description="Low complexity" evidence="1">
    <location>
        <begin position="352"/>
        <end position="368"/>
    </location>
</feature>
<dbReference type="VEuPathDB" id="ToxoDB:BESB_080830"/>
<protein>
    <submittedName>
        <fullName evidence="4">Uncharacterized protein</fullName>
    </submittedName>
</protein>
<dbReference type="STRING" id="94643.A0A2A9ME13"/>
<keyword evidence="5" id="KW-1185">Reference proteome</keyword>
<comment type="caution">
    <text evidence="4">The sequence shown here is derived from an EMBL/GenBank/DDBJ whole genome shotgun (WGS) entry which is preliminary data.</text>
</comment>
<feature type="transmembrane region" description="Helical" evidence="2">
    <location>
        <begin position="578"/>
        <end position="598"/>
    </location>
</feature>
<feature type="compositionally biased region" description="Low complexity" evidence="1">
    <location>
        <begin position="650"/>
        <end position="664"/>
    </location>
</feature>
<gene>
    <name evidence="4" type="ORF">BESB_080830</name>
</gene>
<feature type="region of interest" description="Disordered" evidence="1">
    <location>
        <begin position="646"/>
        <end position="683"/>
    </location>
</feature>
<keyword evidence="3" id="KW-0732">Signal</keyword>
<dbReference type="EMBL" id="NWUJ01000008">
    <property type="protein sequence ID" value="PFH33867.1"/>
    <property type="molecule type" value="Genomic_DNA"/>
</dbReference>
<feature type="compositionally biased region" description="Basic and acidic residues" evidence="1">
    <location>
        <begin position="403"/>
        <end position="413"/>
    </location>
</feature>
<keyword evidence="2" id="KW-1133">Transmembrane helix</keyword>
<dbReference type="RefSeq" id="XP_029217876.1">
    <property type="nucleotide sequence ID" value="XM_029366445.1"/>
</dbReference>
<feature type="transmembrane region" description="Helical" evidence="2">
    <location>
        <begin position="555"/>
        <end position="572"/>
    </location>
</feature>
<evidence type="ECO:0000256" key="1">
    <source>
        <dbReference type="SAM" id="MobiDB-lite"/>
    </source>
</evidence>
<feature type="transmembrane region" description="Helical" evidence="2">
    <location>
        <begin position="463"/>
        <end position="485"/>
    </location>
</feature>
<reference evidence="4 5" key="1">
    <citation type="submission" date="2017-09" db="EMBL/GenBank/DDBJ databases">
        <title>Genome sequencing of Besnoitia besnoiti strain Bb-Ger1.</title>
        <authorList>
            <person name="Schares G."/>
            <person name="Venepally P."/>
            <person name="Lorenzi H.A."/>
        </authorList>
    </citation>
    <scope>NUCLEOTIDE SEQUENCE [LARGE SCALE GENOMIC DNA]</scope>
    <source>
        <strain evidence="4 5">Bb-Ger1</strain>
    </source>
</reference>
<accession>A0A2A9ME13</accession>
<feature type="region of interest" description="Disordered" evidence="1">
    <location>
        <begin position="335"/>
        <end position="368"/>
    </location>
</feature>
<keyword evidence="2" id="KW-0472">Membrane</keyword>